<dbReference type="Pfam" id="PF00994">
    <property type="entry name" value="MoCF_biosynth"/>
    <property type="match status" value="1"/>
</dbReference>
<reference evidence="3" key="1">
    <citation type="submission" date="2020-08" db="EMBL/GenBank/DDBJ databases">
        <authorList>
            <person name="Liu C."/>
            <person name="Sun Q."/>
        </authorList>
    </citation>
    <scope>NUCLEOTIDE SEQUENCE</scope>
    <source>
        <strain evidence="3">BX16</strain>
    </source>
</reference>
<dbReference type="InterPro" id="IPR041424">
    <property type="entry name" value="CinA_KH"/>
</dbReference>
<dbReference type="InterPro" id="IPR036653">
    <property type="entry name" value="CinA-like_C"/>
</dbReference>
<dbReference type="AlphaFoldDB" id="A0A923NAT0"/>
<proteinExistence type="inferred from homology"/>
<dbReference type="PANTHER" id="PTHR13939">
    <property type="entry name" value="NICOTINAMIDE-NUCLEOTIDE AMIDOHYDROLASE PNCC"/>
    <property type="match status" value="1"/>
</dbReference>
<dbReference type="NCBIfam" id="NF001813">
    <property type="entry name" value="PRK00549.1"/>
    <property type="match status" value="1"/>
</dbReference>
<dbReference type="InterPro" id="IPR050101">
    <property type="entry name" value="CinA"/>
</dbReference>
<dbReference type="Pfam" id="PF02464">
    <property type="entry name" value="CinA"/>
    <property type="match status" value="1"/>
</dbReference>
<dbReference type="InterPro" id="IPR008135">
    <property type="entry name" value="Competence-induced_CinA"/>
</dbReference>
<name>A0A923NAT0_9FIRM</name>
<dbReference type="SMART" id="SM00852">
    <property type="entry name" value="MoCF_biosynth"/>
    <property type="match status" value="1"/>
</dbReference>
<dbReference type="InterPro" id="IPR036425">
    <property type="entry name" value="MoaB/Mog-like_dom_sf"/>
</dbReference>
<dbReference type="EMBL" id="JACRWC010000060">
    <property type="protein sequence ID" value="MBC5999338.1"/>
    <property type="molecule type" value="Genomic_DNA"/>
</dbReference>
<dbReference type="Gene3D" id="3.40.980.10">
    <property type="entry name" value="MoaB/Mog-like domain"/>
    <property type="match status" value="1"/>
</dbReference>
<dbReference type="PANTHER" id="PTHR13939:SF0">
    <property type="entry name" value="NMN AMIDOHYDROLASE-LIKE PROTEIN YFAY"/>
    <property type="match status" value="1"/>
</dbReference>
<organism evidence="3 4">
    <name type="scientific">Lentihominibacter faecis</name>
    <dbReference type="NCBI Taxonomy" id="2764712"/>
    <lineage>
        <taxon>Bacteria</taxon>
        <taxon>Bacillati</taxon>
        <taxon>Bacillota</taxon>
        <taxon>Clostridia</taxon>
        <taxon>Peptostreptococcales</taxon>
        <taxon>Anaerovoracaceae</taxon>
        <taxon>Lentihominibacter</taxon>
    </lineage>
</organism>
<keyword evidence="4" id="KW-1185">Reference proteome</keyword>
<evidence type="ECO:0000259" key="2">
    <source>
        <dbReference type="SMART" id="SM00852"/>
    </source>
</evidence>
<evidence type="ECO:0000313" key="4">
    <source>
        <dbReference type="Proteomes" id="UP000644115"/>
    </source>
</evidence>
<sequence>MKTAILSVGTEILFGQIVNTNTVYLSQQMNMLGFDVMYHYTVGDNPKRVEEMIDLAFQDCDLILTTGGLGPTQDDLTKEVACKALDDTLVMMDDVLEEITKYFKTLGREMTENNKKQAIMPSRATVFHNDAGTAPGFALEKDGKYIICMPGPPREMKRMFQKSVVPFLQSMIDGALYYRQIRFFGIGESMLETQLLDLIDNQTDPTLATYAKEGECSLRIASKRATEEEAEHAVDEMLEMVKERVGHYIYSCDDEELAQVVADRLMEQGLTLSSAESCTGGMFASTMTDIPGISQCFDRGLVTYSNQAKMEELGVSAETLEKFGAVSEETALEMVEGLKRVSGSDVCISVTGIAGPGGGSEEKPVGLVYIGFSYGDKKICKKIQMRNVNRSWNRHYTLLCMLNVIYRNI</sequence>
<dbReference type="CDD" id="cd00885">
    <property type="entry name" value="cinA"/>
    <property type="match status" value="1"/>
</dbReference>
<dbReference type="NCBIfam" id="TIGR00199">
    <property type="entry name" value="PncC_domain"/>
    <property type="match status" value="1"/>
</dbReference>
<dbReference type="SUPFAM" id="SSF142433">
    <property type="entry name" value="CinA-like"/>
    <property type="match status" value="1"/>
</dbReference>
<evidence type="ECO:0000256" key="1">
    <source>
        <dbReference type="HAMAP-Rule" id="MF_00226"/>
    </source>
</evidence>
<gene>
    <name evidence="1" type="primary">cinA</name>
    <name evidence="3" type="ORF">H8876_04930</name>
</gene>
<dbReference type="Gene3D" id="3.90.950.20">
    <property type="entry name" value="CinA-like"/>
    <property type="match status" value="1"/>
</dbReference>
<dbReference type="Proteomes" id="UP000644115">
    <property type="component" value="Unassembled WGS sequence"/>
</dbReference>
<dbReference type="NCBIfam" id="TIGR00177">
    <property type="entry name" value="molyb_syn"/>
    <property type="match status" value="1"/>
</dbReference>
<dbReference type="PIRSF" id="PIRSF006728">
    <property type="entry name" value="CinA"/>
    <property type="match status" value="1"/>
</dbReference>
<dbReference type="InterPro" id="IPR008136">
    <property type="entry name" value="CinA_C"/>
</dbReference>
<dbReference type="Pfam" id="PF18146">
    <property type="entry name" value="CinA_KH"/>
    <property type="match status" value="1"/>
</dbReference>
<comment type="similarity">
    <text evidence="1">Belongs to the CinA family.</text>
</comment>
<evidence type="ECO:0000313" key="3">
    <source>
        <dbReference type="EMBL" id="MBC5999338.1"/>
    </source>
</evidence>
<feature type="domain" description="MoaB/Mog" evidence="2">
    <location>
        <begin position="4"/>
        <end position="171"/>
    </location>
</feature>
<dbReference type="HAMAP" id="MF_00226_B">
    <property type="entry name" value="CinA_B"/>
    <property type="match status" value="1"/>
</dbReference>
<dbReference type="InterPro" id="IPR001453">
    <property type="entry name" value="MoaB/Mog_dom"/>
</dbReference>
<comment type="caution">
    <text evidence="3">The sequence shown here is derived from an EMBL/GenBank/DDBJ whole genome shotgun (WGS) entry which is preliminary data.</text>
</comment>
<dbReference type="NCBIfam" id="TIGR00200">
    <property type="entry name" value="cinA_nterm"/>
    <property type="match status" value="1"/>
</dbReference>
<protein>
    <recommendedName>
        <fullName evidence="1">Putative competence-damage inducible protein</fullName>
    </recommendedName>
</protein>
<dbReference type="RefSeq" id="WP_249286788.1">
    <property type="nucleotide sequence ID" value="NZ_JACRWC010000060.1"/>
</dbReference>
<dbReference type="Gene3D" id="3.30.70.2860">
    <property type="match status" value="1"/>
</dbReference>
<accession>A0A923NAT0</accession>
<dbReference type="SUPFAM" id="SSF53218">
    <property type="entry name" value="Molybdenum cofactor biosynthesis proteins"/>
    <property type="match status" value="1"/>
</dbReference>